<sequence length="79" mass="9300">MTLPEYRNDECLSTCRMAKYPETQTAFLGGEASWRRMLVQQPPVLKLARWHSFYGAFGVYLYYEVPVRVRGNIWHLSRG</sequence>
<dbReference type="OrthoDB" id="3800738at2759"/>
<evidence type="ECO:0000313" key="1">
    <source>
        <dbReference type="EMBL" id="KAE8138538.1"/>
    </source>
</evidence>
<dbReference type="Proteomes" id="UP000325672">
    <property type="component" value="Unassembled WGS sequence"/>
</dbReference>
<evidence type="ECO:0000313" key="2">
    <source>
        <dbReference type="Proteomes" id="UP000325672"/>
    </source>
</evidence>
<keyword evidence="2" id="KW-1185">Reference proteome</keyword>
<dbReference type="EMBL" id="ML743570">
    <property type="protein sequence ID" value="KAE8138538.1"/>
    <property type="molecule type" value="Genomic_DNA"/>
</dbReference>
<reference evidence="1 2" key="1">
    <citation type="submission" date="2019-04" db="EMBL/GenBank/DDBJ databases">
        <title>Friends and foes A comparative genomics study of 23 Aspergillus species from section Flavi.</title>
        <authorList>
            <consortium name="DOE Joint Genome Institute"/>
            <person name="Kjaerbolling I."/>
            <person name="Vesth T."/>
            <person name="Frisvad J.C."/>
            <person name="Nybo J.L."/>
            <person name="Theobald S."/>
            <person name="Kildgaard S."/>
            <person name="Isbrandt T."/>
            <person name="Kuo A."/>
            <person name="Sato A."/>
            <person name="Lyhne E.K."/>
            <person name="Kogle M.E."/>
            <person name="Wiebenga A."/>
            <person name="Kun R.S."/>
            <person name="Lubbers R.J."/>
            <person name="Makela M.R."/>
            <person name="Barry K."/>
            <person name="Chovatia M."/>
            <person name="Clum A."/>
            <person name="Daum C."/>
            <person name="Haridas S."/>
            <person name="He G."/>
            <person name="LaButti K."/>
            <person name="Lipzen A."/>
            <person name="Mondo S."/>
            <person name="Riley R."/>
            <person name="Salamov A."/>
            <person name="Simmons B.A."/>
            <person name="Magnuson J.K."/>
            <person name="Henrissat B."/>
            <person name="Mortensen U.H."/>
            <person name="Larsen T.O."/>
            <person name="Devries R.P."/>
            <person name="Grigoriev I.V."/>
            <person name="Machida M."/>
            <person name="Baker S.E."/>
            <person name="Andersen M.R."/>
        </authorList>
    </citation>
    <scope>NUCLEOTIDE SEQUENCE [LARGE SCALE GENOMIC DNA]</scope>
    <source>
        <strain evidence="1 2">CBS 117625</strain>
    </source>
</reference>
<dbReference type="AlphaFoldDB" id="A0A5N6SV30"/>
<gene>
    <name evidence="1" type="ORF">BDV38DRAFT_244067</name>
</gene>
<name>A0A5N6SV30_ASPPS</name>
<protein>
    <submittedName>
        <fullName evidence="1">Uncharacterized protein</fullName>
    </submittedName>
</protein>
<dbReference type="RefSeq" id="XP_031914601.1">
    <property type="nucleotide sequence ID" value="XM_032054268.1"/>
</dbReference>
<dbReference type="GeneID" id="43638478"/>
<organism evidence="1 2">
    <name type="scientific">Aspergillus pseudotamarii</name>
    <dbReference type="NCBI Taxonomy" id="132259"/>
    <lineage>
        <taxon>Eukaryota</taxon>
        <taxon>Fungi</taxon>
        <taxon>Dikarya</taxon>
        <taxon>Ascomycota</taxon>
        <taxon>Pezizomycotina</taxon>
        <taxon>Eurotiomycetes</taxon>
        <taxon>Eurotiomycetidae</taxon>
        <taxon>Eurotiales</taxon>
        <taxon>Aspergillaceae</taxon>
        <taxon>Aspergillus</taxon>
        <taxon>Aspergillus subgen. Circumdati</taxon>
    </lineage>
</organism>
<accession>A0A5N6SV30</accession>
<proteinExistence type="predicted"/>